<sequence>MQSAVVNHLLYERSKSLVLLADTGEPQIWSMFTLIAAEKYKTFAFVVLSLRHCINHVIDEVVKIDSKSSWVRIL</sequence>
<dbReference type="AlphaFoldDB" id="A0A2H0Z007"/>
<dbReference type="Proteomes" id="UP000228687">
    <property type="component" value="Unassembled WGS sequence"/>
</dbReference>
<dbReference type="EMBL" id="PEXT01000041">
    <property type="protein sequence ID" value="PIS43312.1"/>
    <property type="molecule type" value="Genomic_DNA"/>
</dbReference>
<name>A0A2H0Z007_9BACT</name>
<proteinExistence type="predicted"/>
<organism evidence="1 2">
    <name type="scientific">Candidatus Kaiserbacteria bacterium CG08_land_8_20_14_0_20_50_21</name>
    <dbReference type="NCBI Taxonomy" id="1974604"/>
    <lineage>
        <taxon>Bacteria</taxon>
        <taxon>Candidatus Kaiseribacteriota</taxon>
    </lineage>
</organism>
<protein>
    <submittedName>
        <fullName evidence="1">Uncharacterized protein</fullName>
    </submittedName>
</protein>
<accession>A0A2H0Z007</accession>
<evidence type="ECO:0000313" key="2">
    <source>
        <dbReference type="Proteomes" id="UP000228687"/>
    </source>
</evidence>
<evidence type="ECO:0000313" key="1">
    <source>
        <dbReference type="EMBL" id="PIS43312.1"/>
    </source>
</evidence>
<gene>
    <name evidence="1" type="ORF">COT23_01955</name>
</gene>
<comment type="caution">
    <text evidence="1">The sequence shown here is derived from an EMBL/GenBank/DDBJ whole genome shotgun (WGS) entry which is preliminary data.</text>
</comment>
<reference evidence="2" key="1">
    <citation type="submission" date="2017-09" db="EMBL/GenBank/DDBJ databases">
        <title>Depth-based differentiation of microbial function through sediment-hosted aquifers and enrichment of novel symbionts in the deep terrestrial subsurface.</title>
        <authorList>
            <person name="Probst A.J."/>
            <person name="Ladd B."/>
            <person name="Jarett J.K."/>
            <person name="Geller-Mcgrath D.E."/>
            <person name="Sieber C.M.K."/>
            <person name="Emerson J.B."/>
            <person name="Anantharaman K."/>
            <person name="Thomas B.C."/>
            <person name="Malmstrom R."/>
            <person name="Stieglmeier M."/>
            <person name="Klingl A."/>
            <person name="Woyke T."/>
            <person name="Ryan C.M."/>
            <person name="Banfield J.F."/>
        </authorList>
    </citation>
    <scope>NUCLEOTIDE SEQUENCE [LARGE SCALE GENOMIC DNA]</scope>
</reference>